<dbReference type="CDD" id="cd07153">
    <property type="entry name" value="Fur_like"/>
    <property type="match status" value="1"/>
</dbReference>
<keyword evidence="1" id="KW-0963">Cytoplasm</keyword>
<dbReference type="PANTHER" id="PTHR33202:SF22">
    <property type="entry name" value="HYDROGEN PEROXIDE SENSITIVE REPRESSOR"/>
    <property type="match status" value="1"/>
</dbReference>
<keyword evidence="1" id="KW-0408">Iron</keyword>
<comment type="subcellular location">
    <subcellularLocation>
        <location evidence="1">Cytoplasm</location>
    </subcellularLocation>
</comment>
<evidence type="ECO:0000313" key="2">
    <source>
        <dbReference type="EMBL" id="NLF54413.1"/>
    </source>
</evidence>
<dbReference type="Proteomes" id="UP000536534">
    <property type="component" value="Unassembled WGS sequence"/>
</dbReference>
<dbReference type="GO" id="GO:0008270">
    <property type="term" value="F:zinc ion binding"/>
    <property type="evidence" value="ECO:0007669"/>
    <property type="project" value="TreeGrafter"/>
</dbReference>
<keyword evidence="1" id="KW-0862">Zinc</keyword>
<keyword evidence="1" id="KW-0479">Metal-binding</keyword>
<protein>
    <recommendedName>
        <fullName evidence="1">Ferric uptake regulation protein</fullName>
    </recommendedName>
</protein>
<accession>A0A7X7LW68</accession>
<dbReference type="AlphaFoldDB" id="A0A7X7LW68"/>
<dbReference type="InterPro" id="IPR002481">
    <property type="entry name" value="FUR"/>
</dbReference>
<dbReference type="InterPro" id="IPR036388">
    <property type="entry name" value="WH-like_DNA-bd_sf"/>
</dbReference>
<dbReference type="EMBL" id="JAAYYV010000220">
    <property type="protein sequence ID" value="NLF54413.1"/>
    <property type="molecule type" value="Genomic_DNA"/>
</dbReference>
<comment type="caution">
    <text evidence="2">The sequence shown here is derived from an EMBL/GenBank/DDBJ whole genome shotgun (WGS) entry which is preliminary data.</text>
</comment>
<keyword evidence="1" id="KW-0238">DNA-binding</keyword>
<dbReference type="GO" id="GO:0000976">
    <property type="term" value="F:transcription cis-regulatory region binding"/>
    <property type="evidence" value="ECO:0007669"/>
    <property type="project" value="TreeGrafter"/>
</dbReference>
<dbReference type="SUPFAM" id="SSF46785">
    <property type="entry name" value="Winged helix' DNA-binding domain"/>
    <property type="match status" value="1"/>
</dbReference>
<keyword evidence="1" id="KW-0678">Repressor</keyword>
<name>A0A7X7LW68_9RHOO</name>
<sequence>MNPLTERLRGAGISPTRQRREIARALLARPVHMTAEQVLNAARVRAPEISRATVYNTLALFCAKGLLRELAVDRDRVVYDSGLHPHHHLIDIDSGEVRDLPAGPWPAIDPAQLPPGFELAGVEVIVRVRRR</sequence>
<gene>
    <name evidence="1" type="primary">fur</name>
    <name evidence="2" type="ORF">GX576_08485</name>
</gene>
<evidence type="ECO:0000256" key="1">
    <source>
        <dbReference type="RuleBase" id="RU364037"/>
    </source>
</evidence>
<dbReference type="Pfam" id="PF01475">
    <property type="entry name" value="FUR"/>
    <property type="match status" value="1"/>
</dbReference>
<dbReference type="OrthoDB" id="8659436at2"/>
<dbReference type="Gene3D" id="1.10.10.10">
    <property type="entry name" value="Winged helix-like DNA-binding domain superfamily/Winged helix DNA-binding domain"/>
    <property type="match status" value="1"/>
</dbReference>
<keyword evidence="1" id="KW-0804">Transcription</keyword>
<comment type="subunit">
    <text evidence="1">Homodimer.</text>
</comment>
<organism evidence="2 3">
    <name type="scientific">Thauera phenolivorans</name>
    <dbReference type="NCBI Taxonomy" id="1792543"/>
    <lineage>
        <taxon>Bacteria</taxon>
        <taxon>Pseudomonadati</taxon>
        <taxon>Pseudomonadota</taxon>
        <taxon>Betaproteobacteria</taxon>
        <taxon>Rhodocyclales</taxon>
        <taxon>Zoogloeaceae</taxon>
        <taxon>Thauera</taxon>
    </lineage>
</organism>
<dbReference type="GO" id="GO:1900376">
    <property type="term" value="P:regulation of secondary metabolite biosynthetic process"/>
    <property type="evidence" value="ECO:0007669"/>
    <property type="project" value="TreeGrafter"/>
</dbReference>
<dbReference type="GO" id="GO:0045892">
    <property type="term" value="P:negative regulation of DNA-templated transcription"/>
    <property type="evidence" value="ECO:0007669"/>
    <property type="project" value="TreeGrafter"/>
</dbReference>
<comment type="similarity">
    <text evidence="1">Belongs to the Fur family.</text>
</comment>
<dbReference type="PANTHER" id="PTHR33202">
    <property type="entry name" value="ZINC UPTAKE REGULATION PROTEIN"/>
    <property type="match status" value="1"/>
</dbReference>
<dbReference type="GO" id="GO:0003700">
    <property type="term" value="F:DNA-binding transcription factor activity"/>
    <property type="evidence" value="ECO:0007669"/>
    <property type="project" value="UniProtKB-UniRule"/>
</dbReference>
<evidence type="ECO:0000313" key="3">
    <source>
        <dbReference type="Proteomes" id="UP000536534"/>
    </source>
</evidence>
<keyword evidence="1" id="KW-0805">Transcription regulation</keyword>
<dbReference type="RefSeq" id="WP_068804050.1">
    <property type="nucleotide sequence ID" value="NZ_MBFM01000001.1"/>
</dbReference>
<dbReference type="InterPro" id="IPR036390">
    <property type="entry name" value="WH_DNA-bd_sf"/>
</dbReference>
<proteinExistence type="inferred from homology"/>
<reference evidence="2 3" key="1">
    <citation type="journal article" date="2020" name="Biotechnol. Biofuels">
        <title>New insights from the biogas microbiome by comprehensive genome-resolved metagenomics of nearly 1600 species originating from multiple anaerobic digesters.</title>
        <authorList>
            <person name="Campanaro S."/>
            <person name="Treu L."/>
            <person name="Rodriguez-R L.M."/>
            <person name="Kovalovszki A."/>
            <person name="Ziels R.M."/>
            <person name="Maus I."/>
            <person name="Zhu X."/>
            <person name="Kougias P.G."/>
            <person name="Basile A."/>
            <person name="Luo G."/>
            <person name="Schluter A."/>
            <person name="Konstantinidis K.T."/>
            <person name="Angelidaki I."/>
        </authorList>
    </citation>
    <scope>NUCLEOTIDE SEQUENCE [LARGE SCALE GENOMIC DNA]</scope>
    <source>
        <strain evidence="2">AS06rmzACSIP_256</strain>
    </source>
</reference>
<dbReference type="GO" id="GO:0005737">
    <property type="term" value="C:cytoplasm"/>
    <property type="evidence" value="ECO:0007669"/>
    <property type="project" value="UniProtKB-SubCell"/>
</dbReference>